<evidence type="ECO:0000313" key="7">
    <source>
        <dbReference type="EMBL" id="WUV44252.1"/>
    </source>
</evidence>
<organism evidence="7 8">
    <name type="scientific">Nocardia vinacea</name>
    <dbReference type="NCBI Taxonomy" id="96468"/>
    <lineage>
        <taxon>Bacteria</taxon>
        <taxon>Bacillati</taxon>
        <taxon>Actinomycetota</taxon>
        <taxon>Actinomycetes</taxon>
        <taxon>Mycobacteriales</taxon>
        <taxon>Nocardiaceae</taxon>
        <taxon>Nocardia</taxon>
    </lineage>
</organism>
<proteinExistence type="inferred from homology"/>
<evidence type="ECO:0000256" key="4">
    <source>
        <dbReference type="ARBA" id="ARBA00022827"/>
    </source>
</evidence>
<dbReference type="EMBL" id="CP109441">
    <property type="protein sequence ID" value="WUV44252.1"/>
    <property type="molecule type" value="Genomic_DNA"/>
</dbReference>
<dbReference type="Proteomes" id="UP001432062">
    <property type="component" value="Chromosome"/>
</dbReference>
<reference evidence="7" key="1">
    <citation type="submission" date="2022-10" db="EMBL/GenBank/DDBJ databases">
        <title>The complete genomes of actinobacterial strains from the NBC collection.</title>
        <authorList>
            <person name="Joergensen T.S."/>
            <person name="Alvarez Arevalo M."/>
            <person name="Sterndorff E.B."/>
            <person name="Faurdal D."/>
            <person name="Vuksanovic O."/>
            <person name="Mourched A.-S."/>
            <person name="Charusanti P."/>
            <person name="Shaw S."/>
            <person name="Blin K."/>
            <person name="Weber T."/>
        </authorList>
    </citation>
    <scope>NUCLEOTIDE SEQUENCE</scope>
    <source>
        <strain evidence="7">NBC_01482</strain>
    </source>
</reference>
<dbReference type="PANTHER" id="PTHR43872">
    <property type="entry name" value="MONOOXYGENASE, PUTATIVE (AFU_ORTHOLOGUE AFUA_8G02570)-RELATED"/>
    <property type="match status" value="1"/>
</dbReference>
<dbReference type="RefSeq" id="WP_329407136.1">
    <property type="nucleotide sequence ID" value="NZ_CP109441.1"/>
</dbReference>
<gene>
    <name evidence="7" type="ORF">OG563_34515</name>
</gene>
<keyword evidence="3" id="KW-0285">Flavoprotein</keyword>
<comment type="similarity">
    <text evidence="2">Belongs to the FAD-binding monooxygenase family.</text>
</comment>
<evidence type="ECO:0000256" key="1">
    <source>
        <dbReference type="ARBA" id="ARBA00001974"/>
    </source>
</evidence>
<dbReference type="InterPro" id="IPR036188">
    <property type="entry name" value="FAD/NAD-bd_sf"/>
</dbReference>
<dbReference type="Gene3D" id="3.50.50.60">
    <property type="entry name" value="FAD/NAD(P)-binding domain"/>
    <property type="match status" value="1"/>
</dbReference>
<accession>A0ABZ1YLZ0</accession>
<keyword evidence="5" id="KW-0560">Oxidoreductase</keyword>
<evidence type="ECO:0000256" key="6">
    <source>
        <dbReference type="ARBA" id="ARBA00023033"/>
    </source>
</evidence>
<evidence type="ECO:0000256" key="3">
    <source>
        <dbReference type="ARBA" id="ARBA00022630"/>
    </source>
</evidence>
<keyword evidence="8" id="KW-1185">Reference proteome</keyword>
<dbReference type="InterPro" id="IPR020946">
    <property type="entry name" value="Flavin_mOase-like"/>
</dbReference>
<keyword evidence="4" id="KW-0274">FAD</keyword>
<evidence type="ECO:0000256" key="2">
    <source>
        <dbReference type="ARBA" id="ARBA00010139"/>
    </source>
</evidence>
<dbReference type="PANTHER" id="PTHR43872:SF1">
    <property type="entry name" value="MONOOXYGENASE, PUTATIVE (AFU_ORTHOLOGUE AFUA_8G02570)-RELATED"/>
    <property type="match status" value="1"/>
</dbReference>
<dbReference type="SUPFAM" id="SSF51905">
    <property type="entry name" value="FAD/NAD(P)-binding domain"/>
    <property type="match status" value="1"/>
</dbReference>
<dbReference type="Pfam" id="PF13450">
    <property type="entry name" value="NAD_binding_8"/>
    <property type="match status" value="1"/>
</dbReference>
<keyword evidence="6" id="KW-0503">Monooxygenase</keyword>
<dbReference type="InterPro" id="IPR051820">
    <property type="entry name" value="FAD-binding_MO"/>
</dbReference>
<comment type="cofactor">
    <cofactor evidence="1">
        <name>FAD</name>
        <dbReference type="ChEBI" id="CHEBI:57692"/>
    </cofactor>
</comment>
<protein>
    <submittedName>
        <fullName evidence="7">NAD(P)/FAD-dependent oxidoreductase</fullName>
    </submittedName>
</protein>
<evidence type="ECO:0000256" key="5">
    <source>
        <dbReference type="ARBA" id="ARBA00023002"/>
    </source>
</evidence>
<name>A0ABZ1YLZ0_9NOCA</name>
<dbReference type="Pfam" id="PF00743">
    <property type="entry name" value="FMO-like"/>
    <property type="match status" value="1"/>
</dbReference>
<evidence type="ECO:0000313" key="8">
    <source>
        <dbReference type="Proteomes" id="UP001432062"/>
    </source>
</evidence>
<sequence>MATKGKVDSETCDGPPEYVDVLIAGAGISGIGAGSHLKSKLPEKTFLIVDARENIGGTWDLFRYPGIRADTDAQTFSYEFKPWRHDNAIADGGEILSYLHETVDEYDLTSHLRLGWKVVSADWSSQRGLWAVQLSDVAAGQSATVECRWLFGATGYYSYDRGYRPHFDDEERFTGEIVHPQHWPQDLDYRGRKVVVIGSGATAITLVPAMAEAAAHVTLLQRSPTYILPIPSRDPVTDGLRKILPERMAYRISRTINRTRLAVIYGVSRRYPRFTRRLVRWVNKRALPKGYPVDQHFKPRYDPWHERMCFARDGDLFTAISTGKASVVTDRIARFTERGIELASGASVDADIVVTATGLQMIPLRAMTFSIDGVPIDVSDTVVYKGMMLSGVPNFAFAFGYTNAAWTLKVDLVCEHLCRLIARLDSHDEHIAVAVANDPTLQLTPMVDFHAGYVQRAADTLPRQGSHGPWSMEMSYSADRHRLVRGPVTDPALRFSRIPADSDVALRVG</sequence>